<name>A0ABT1L2S9_9ACTN</name>
<accession>A0ABT1L2S9</accession>
<comment type="caution">
    <text evidence="1">The sequence shown here is derived from an EMBL/GenBank/DDBJ whole genome shotgun (WGS) entry which is preliminary data.</text>
</comment>
<proteinExistence type="predicted"/>
<dbReference type="RefSeq" id="WP_254183459.1">
    <property type="nucleotide sequence ID" value="NZ_JANARS010000013.1"/>
</dbReference>
<reference evidence="1 2" key="1">
    <citation type="submission" date="2022-06" db="EMBL/GenBank/DDBJ databases">
        <authorList>
            <person name="So Y."/>
        </authorList>
    </citation>
    <scope>NUCLEOTIDE SEQUENCE [LARGE SCALE GENOMIC DNA]</scope>
    <source>
        <strain evidence="1 2">STR3</strain>
    </source>
</reference>
<organism evidence="1 2">
    <name type="scientific">Nocardioides pinisoli</name>
    <dbReference type="NCBI Taxonomy" id="2950279"/>
    <lineage>
        <taxon>Bacteria</taxon>
        <taxon>Bacillati</taxon>
        <taxon>Actinomycetota</taxon>
        <taxon>Actinomycetes</taxon>
        <taxon>Propionibacteriales</taxon>
        <taxon>Nocardioidaceae</taxon>
        <taxon>Nocardioides</taxon>
    </lineage>
</organism>
<sequence length="53" mass="5684">MSGLDPDMADLLARAVPVTVQPPVRVFGATPVIGEATWAALHEARAWVVRSRT</sequence>
<evidence type="ECO:0000313" key="1">
    <source>
        <dbReference type="EMBL" id="MCP3424303.1"/>
    </source>
</evidence>
<protein>
    <submittedName>
        <fullName evidence="1">Uncharacterized protein</fullName>
    </submittedName>
</protein>
<keyword evidence="2" id="KW-1185">Reference proteome</keyword>
<evidence type="ECO:0000313" key="2">
    <source>
        <dbReference type="Proteomes" id="UP001204524"/>
    </source>
</evidence>
<dbReference type="EMBL" id="JANARS010000013">
    <property type="protein sequence ID" value="MCP3424303.1"/>
    <property type="molecule type" value="Genomic_DNA"/>
</dbReference>
<gene>
    <name evidence="1" type="ORF">NCI01_21085</name>
</gene>
<dbReference type="Proteomes" id="UP001204524">
    <property type="component" value="Unassembled WGS sequence"/>
</dbReference>